<protein>
    <submittedName>
        <fullName evidence="1">Reticuline oxidase-like protein</fullName>
    </submittedName>
</protein>
<dbReference type="EMBL" id="RXIC02000023">
    <property type="protein sequence ID" value="KAB1214946.1"/>
    <property type="molecule type" value="Genomic_DNA"/>
</dbReference>
<dbReference type="GO" id="GO:0050660">
    <property type="term" value="F:flavin adenine dinucleotide binding"/>
    <property type="evidence" value="ECO:0007669"/>
    <property type="project" value="InterPro"/>
</dbReference>
<name>A0A6A1VSD1_9ROSI</name>
<proteinExistence type="predicted"/>
<dbReference type="SUPFAM" id="SSF56176">
    <property type="entry name" value="FAD-binding/transporter-associated domain-like"/>
    <property type="match status" value="1"/>
</dbReference>
<keyword evidence="2" id="KW-1185">Reference proteome</keyword>
<dbReference type="InterPro" id="IPR016169">
    <property type="entry name" value="FAD-bd_PCMH_sub2"/>
</dbReference>
<evidence type="ECO:0000313" key="2">
    <source>
        <dbReference type="Proteomes" id="UP000516437"/>
    </source>
</evidence>
<dbReference type="AlphaFoldDB" id="A0A6A1VSD1"/>
<dbReference type="InterPro" id="IPR036318">
    <property type="entry name" value="FAD-bd_PCMH-like_sf"/>
</dbReference>
<evidence type="ECO:0000313" key="1">
    <source>
        <dbReference type="EMBL" id="KAB1214946.1"/>
    </source>
</evidence>
<organism evidence="1 2">
    <name type="scientific">Morella rubra</name>
    <name type="common">Chinese bayberry</name>
    <dbReference type="NCBI Taxonomy" id="262757"/>
    <lineage>
        <taxon>Eukaryota</taxon>
        <taxon>Viridiplantae</taxon>
        <taxon>Streptophyta</taxon>
        <taxon>Embryophyta</taxon>
        <taxon>Tracheophyta</taxon>
        <taxon>Spermatophyta</taxon>
        <taxon>Magnoliopsida</taxon>
        <taxon>eudicotyledons</taxon>
        <taxon>Gunneridae</taxon>
        <taxon>Pentapetalae</taxon>
        <taxon>rosids</taxon>
        <taxon>fabids</taxon>
        <taxon>Fagales</taxon>
        <taxon>Myricaceae</taxon>
        <taxon>Morella</taxon>
    </lineage>
</organism>
<dbReference type="PANTHER" id="PTHR32448">
    <property type="entry name" value="OS08G0158400 PROTEIN"/>
    <property type="match status" value="1"/>
</dbReference>
<comment type="caution">
    <text evidence="1">The sequence shown here is derived from an EMBL/GenBank/DDBJ whole genome shotgun (WGS) entry which is preliminary data.</text>
</comment>
<sequence length="81" mass="8957">MPFIVLDMFSLRDITIDIQIEIAWDEAGATVGELYYRIAEKSQVHAFPARACPTVGTGVHFSGGGYGNLMRKYGLPSNKYT</sequence>
<dbReference type="Gene3D" id="3.30.465.10">
    <property type="match status" value="1"/>
</dbReference>
<gene>
    <name evidence="1" type="ORF">CJ030_MR5G024486</name>
</gene>
<accession>A0A6A1VSD1</accession>
<dbReference type="Proteomes" id="UP000516437">
    <property type="component" value="Chromosome 5"/>
</dbReference>
<reference evidence="1 2" key="1">
    <citation type="journal article" date="2019" name="Plant Biotechnol. J.">
        <title>The red bayberry genome and genetic basis of sex determination.</title>
        <authorList>
            <person name="Jia H.M."/>
            <person name="Jia H.J."/>
            <person name="Cai Q.L."/>
            <person name="Wang Y."/>
            <person name="Zhao H.B."/>
            <person name="Yang W.F."/>
            <person name="Wang G.Y."/>
            <person name="Li Y.H."/>
            <person name="Zhan D.L."/>
            <person name="Shen Y.T."/>
            <person name="Niu Q.F."/>
            <person name="Chang L."/>
            <person name="Qiu J."/>
            <person name="Zhao L."/>
            <person name="Xie H.B."/>
            <person name="Fu W.Y."/>
            <person name="Jin J."/>
            <person name="Li X.W."/>
            <person name="Jiao Y."/>
            <person name="Zhou C.C."/>
            <person name="Tu T."/>
            <person name="Chai C.Y."/>
            <person name="Gao J.L."/>
            <person name="Fan L.J."/>
            <person name="van de Weg E."/>
            <person name="Wang J.Y."/>
            <person name="Gao Z.S."/>
        </authorList>
    </citation>
    <scope>NUCLEOTIDE SEQUENCE [LARGE SCALE GENOMIC DNA]</scope>
    <source>
        <tissue evidence="1">Leaves</tissue>
    </source>
</reference>
<dbReference type="OrthoDB" id="407275at2759"/>